<reference evidence="1" key="1">
    <citation type="submission" date="2022-06" db="EMBL/GenBank/DDBJ databases">
        <authorList>
            <person name="Berger JAMES D."/>
            <person name="Berger JAMES D."/>
        </authorList>
    </citation>
    <scope>NUCLEOTIDE SEQUENCE [LARGE SCALE GENOMIC DNA]</scope>
</reference>
<evidence type="ECO:0000313" key="1">
    <source>
        <dbReference type="Proteomes" id="UP000050795"/>
    </source>
</evidence>
<organism evidence="1 2">
    <name type="scientific">Trichobilharzia regenti</name>
    <name type="common">Nasal bird schistosome</name>
    <dbReference type="NCBI Taxonomy" id="157069"/>
    <lineage>
        <taxon>Eukaryota</taxon>
        <taxon>Metazoa</taxon>
        <taxon>Spiralia</taxon>
        <taxon>Lophotrochozoa</taxon>
        <taxon>Platyhelminthes</taxon>
        <taxon>Trematoda</taxon>
        <taxon>Digenea</taxon>
        <taxon>Strigeidida</taxon>
        <taxon>Schistosomatoidea</taxon>
        <taxon>Schistosomatidae</taxon>
        <taxon>Trichobilharzia</taxon>
    </lineage>
</organism>
<sequence>MSAYNNWTSGISTTLSACTFPTSSSVTHGGTNDETSQSEGSFITTILSDKELLRDALKSILSTYVYQCSLICGFIRESESIYLLHKYEIYKSVQIPKTEFHAMHSLIFQKISQHRSSMTLDLYIDICLPALANSICKRRKCEFSPYDLYRILLSLSLVENQKISYTRTKYDGMKEIMRLFTITSREYTSKARGLKTRKSKQ</sequence>
<dbReference type="WBParaSite" id="TREG1_98540.1">
    <property type="protein sequence ID" value="TREG1_98540.1"/>
    <property type="gene ID" value="TREG1_98540"/>
</dbReference>
<keyword evidence="1" id="KW-1185">Reference proteome</keyword>
<proteinExistence type="predicted"/>
<protein>
    <submittedName>
        <fullName evidence="2">P27</fullName>
    </submittedName>
</protein>
<dbReference type="Proteomes" id="UP000050795">
    <property type="component" value="Unassembled WGS sequence"/>
</dbReference>
<name>A0A183W9Z6_TRIRE</name>
<dbReference type="AlphaFoldDB" id="A0A183W9Z6"/>
<evidence type="ECO:0000313" key="2">
    <source>
        <dbReference type="WBParaSite" id="TREG1_98540.1"/>
    </source>
</evidence>
<reference evidence="2" key="2">
    <citation type="submission" date="2023-11" db="UniProtKB">
        <authorList>
            <consortium name="WormBaseParasite"/>
        </authorList>
    </citation>
    <scope>IDENTIFICATION</scope>
</reference>
<accession>A0A183W9Z6</accession>
<dbReference type="OrthoDB" id="10327825at2759"/>